<dbReference type="AlphaFoldDB" id="A0A1G8S6W0"/>
<keyword evidence="1" id="KW-1133">Transmembrane helix</keyword>
<proteinExistence type="predicted"/>
<feature type="transmembrane region" description="Helical" evidence="1">
    <location>
        <begin position="7"/>
        <end position="29"/>
    </location>
</feature>
<evidence type="ECO:0000313" key="3">
    <source>
        <dbReference type="Proteomes" id="UP000199093"/>
    </source>
</evidence>
<dbReference type="EMBL" id="FNEJ01000023">
    <property type="protein sequence ID" value="SDJ24922.1"/>
    <property type="molecule type" value="Genomic_DNA"/>
</dbReference>
<protein>
    <submittedName>
        <fullName evidence="2">Uncharacterized protein</fullName>
    </submittedName>
</protein>
<keyword evidence="1" id="KW-0812">Transmembrane</keyword>
<keyword evidence="3" id="KW-1185">Reference proteome</keyword>
<organism evidence="2 3">
    <name type="scientific">Salipiger marinus</name>
    <dbReference type="NCBI Taxonomy" id="555512"/>
    <lineage>
        <taxon>Bacteria</taxon>
        <taxon>Pseudomonadati</taxon>
        <taxon>Pseudomonadota</taxon>
        <taxon>Alphaproteobacteria</taxon>
        <taxon>Rhodobacterales</taxon>
        <taxon>Roseobacteraceae</taxon>
        <taxon>Salipiger</taxon>
    </lineage>
</organism>
<sequence length="75" mass="8343">MKMTRSYLLKLQLMCFLLVHIPLLATGLYAYREGLSGHLDMVVVVFLATLVTALAIWTALGRLPCQDRAYGENSA</sequence>
<name>A0A1G8S6W0_9RHOB</name>
<evidence type="ECO:0000313" key="2">
    <source>
        <dbReference type="EMBL" id="SDJ24922.1"/>
    </source>
</evidence>
<keyword evidence="1" id="KW-0472">Membrane</keyword>
<gene>
    <name evidence="2" type="ORF">SAMN04487993_102324</name>
</gene>
<feature type="transmembrane region" description="Helical" evidence="1">
    <location>
        <begin position="41"/>
        <end position="60"/>
    </location>
</feature>
<reference evidence="2 3" key="1">
    <citation type="submission" date="2016-10" db="EMBL/GenBank/DDBJ databases">
        <authorList>
            <person name="de Groot N.N."/>
        </authorList>
    </citation>
    <scope>NUCLEOTIDE SEQUENCE [LARGE SCALE GENOMIC DNA]</scope>
    <source>
        <strain evidence="2 3">DSM 26424</strain>
    </source>
</reference>
<dbReference type="Proteomes" id="UP000199093">
    <property type="component" value="Unassembled WGS sequence"/>
</dbReference>
<accession>A0A1G8S6W0</accession>
<evidence type="ECO:0000256" key="1">
    <source>
        <dbReference type="SAM" id="Phobius"/>
    </source>
</evidence>